<gene>
    <name evidence="2" type="ORF">UFOVP876_22</name>
</gene>
<name>A0A6J5PBF2_9CAUD</name>
<evidence type="ECO:0000256" key="1">
    <source>
        <dbReference type="SAM" id="MobiDB-lite"/>
    </source>
</evidence>
<evidence type="ECO:0000313" key="2">
    <source>
        <dbReference type="EMBL" id="CAB4168442.1"/>
    </source>
</evidence>
<proteinExistence type="predicted"/>
<sequence>AKFPDLRVSESLPVVVNAGESMFVQVTSTVWRSPDDPMPCSASAWERTPGRSNFTRDSEMMNASTSALGRALGLMGFGIVASMASEDEVQLRIQDRSGGAHTSREAGTRAPLYVEPDPAGELDRPTTTSTDDASAKQLGWLRGLMRARGVDDWRPPDGMTKAEASQLIMELKAEGE</sequence>
<organism evidence="2">
    <name type="scientific">uncultured Caudovirales phage</name>
    <dbReference type="NCBI Taxonomy" id="2100421"/>
    <lineage>
        <taxon>Viruses</taxon>
        <taxon>Duplodnaviria</taxon>
        <taxon>Heunggongvirae</taxon>
        <taxon>Uroviricota</taxon>
        <taxon>Caudoviricetes</taxon>
        <taxon>Peduoviridae</taxon>
        <taxon>Maltschvirus</taxon>
        <taxon>Maltschvirus maltsch</taxon>
    </lineage>
</organism>
<dbReference type="EMBL" id="LR796823">
    <property type="protein sequence ID" value="CAB4168442.1"/>
    <property type="molecule type" value="Genomic_DNA"/>
</dbReference>
<reference evidence="2" key="1">
    <citation type="submission" date="2020-05" db="EMBL/GenBank/DDBJ databases">
        <authorList>
            <person name="Chiriac C."/>
            <person name="Salcher M."/>
            <person name="Ghai R."/>
            <person name="Kavagutti S V."/>
        </authorList>
    </citation>
    <scope>NUCLEOTIDE SEQUENCE</scope>
</reference>
<feature type="non-terminal residue" evidence="2">
    <location>
        <position position="1"/>
    </location>
</feature>
<accession>A0A6J5PBF2</accession>
<feature type="region of interest" description="Disordered" evidence="1">
    <location>
        <begin position="93"/>
        <end position="136"/>
    </location>
</feature>
<protein>
    <submittedName>
        <fullName evidence="2">Uncharacterized protein</fullName>
    </submittedName>
</protein>